<dbReference type="InterPro" id="IPR004320">
    <property type="entry name" value="BPS1_pln"/>
</dbReference>
<accession>A0A0A9GJN4</accession>
<evidence type="ECO:0000313" key="1">
    <source>
        <dbReference type="EMBL" id="JAE24682.1"/>
    </source>
</evidence>
<organism evidence="1">
    <name type="scientific">Arundo donax</name>
    <name type="common">Giant reed</name>
    <name type="synonym">Donax arundinaceus</name>
    <dbReference type="NCBI Taxonomy" id="35708"/>
    <lineage>
        <taxon>Eukaryota</taxon>
        <taxon>Viridiplantae</taxon>
        <taxon>Streptophyta</taxon>
        <taxon>Embryophyta</taxon>
        <taxon>Tracheophyta</taxon>
        <taxon>Spermatophyta</taxon>
        <taxon>Magnoliopsida</taxon>
        <taxon>Liliopsida</taxon>
        <taxon>Poales</taxon>
        <taxon>Poaceae</taxon>
        <taxon>PACMAD clade</taxon>
        <taxon>Arundinoideae</taxon>
        <taxon>Arundineae</taxon>
        <taxon>Arundo</taxon>
    </lineage>
</organism>
<dbReference type="PANTHER" id="PTHR33070">
    <property type="entry name" value="OS06G0725500 PROTEIN"/>
    <property type="match status" value="1"/>
</dbReference>
<reference evidence="1" key="1">
    <citation type="submission" date="2014-09" db="EMBL/GenBank/DDBJ databases">
        <authorList>
            <person name="Magalhaes I.L.F."/>
            <person name="Oliveira U."/>
            <person name="Santos F.R."/>
            <person name="Vidigal T.H.D.A."/>
            <person name="Brescovit A.D."/>
            <person name="Santos A.J."/>
        </authorList>
    </citation>
    <scope>NUCLEOTIDE SEQUENCE</scope>
    <source>
        <tissue evidence="1">Shoot tissue taken approximately 20 cm above the soil surface</tissue>
    </source>
</reference>
<dbReference type="GO" id="GO:0048364">
    <property type="term" value="P:root development"/>
    <property type="evidence" value="ECO:0007669"/>
    <property type="project" value="InterPro"/>
</dbReference>
<dbReference type="PANTHER" id="PTHR33070:SF120">
    <property type="entry name" value="EXPRESSED PROTEIN"/>
    <property type="match status" value="1"/>
</dbReference>
<reference evidence="1" key="2">
    <citation type="journal article" date="2015" name="Data Brief">
        <title>Shoot transcriptome of the giant reed, Arundo donax.</title>
        <authorList>
            <person name="Barrero R.A."/>
            <person name="Guerrero F.D."/>
            <person name="Moolhuijzen P."/>
            <person name="Goolsby J.A."/>
            <person name="Tidwell J."/>
            <person name="Bellgard S.E."/>
            <person name="Bellgard M.I."/>
        </authorList>
    </citation>
    <scope>NUCLEOTIDE SEQUENCE</scope>
    <source>
        <tissue evidence="1">Shoot tissue taken approximately 20 cm above the soil surface</tissue>
    </source>
</reference>
<dbReference type="AlphaFoldDB" id="A0A0A9GJN4"/>
<name>A0A0A9GJN4_ARUDO</name>
<proteinExistence type="predicted"/>
<dbReference type="Pfam" id="PF03087">
    <property type="entry name" value="BPS1"/>
    <property type="match status" value="1"/>
</dbReference>
<protein>
    <submittedName>
        <fullName evidence="1">Uncharacterized protein</fullName>
    </submittedName>
</protein>
<sequence>MVKLLAEAREITLSMLESTLDFLSKQIAMPSSNRWSLVSKAFQKKRVVCDEEQLQALELDIVDLESGVETLFRRFIQSRVYLLNALSL</sequence>
<dbReference type="GO" id="GO:0048367">
    <property type="term" value="P:shoot system development"/>
    <property type="evidence" value="ECO:0007669"/>
    <property type="project" value="InterPro"/>
</dbReference>
<dbReference type="EMBL" id="GBRH01173214">
    <property type="protein sequence ID" value="JAE24682.1"/>
    <property type="molecule type" value="Transcribed_RNA"/>
</dbReference>